<dbReference type="Pfam" id="PF06985">
    <property type="entry name" value="HET"/>
    <property type="match status" value="1"/>
</dbReference>
<dbReference type="Pfam" id="PF26639">
    <property type="entry name" value="Het-6_barrel"/>
    <property type="match status" value="1"/>
</dbReference>
<sequence>MRTVENDYVYDPVDSAGGQIRLLSLKFVFRKRPDTLEGTMKSYYLPLSTLSRSQRIKRMAALPSFEALSYVWGDPTLSHNIVVDGKKIAITENLFKALSDMQMSAVHDILVWSDAVCICQQDSAEGSGQVMLMREIYQAASSVYIWLDISPSDTERQICFKVVSTLTGNMVLSSWEEGSEAEPERQDRSTGEKIFKPISWAIRAGVGFGQAMVELGEVIEETSDERAEIMTLDDSWTLCKKIITKLDGWQPRSRRLKKVSEEDMALAANQIDKLISQDWSWFERIWVMQELGASGNPWVVAAGASLEWQEFLEAAWYLSKRNKAHIPQRSRVALIELELIRRGFSENKRQSLYNLIRACRYRQATDPRDKIFALLGLMGDKMSPHLTPNYNIDVREVYARATIHIISQHRMLDPICGWQTAGRMEGLPSWTPDYLLNQDLAVHPIDSLHTDEKLFNAAGADYRGIYDYFDSEPRLETWSQLPVKGLVVDIIGSGSCSFPEASASDIITLWLSAIRTSSELSRIRTDTDVIKLEELAQLSIRYAQHSRSPDLLLNILAPRGSPLPYNHFQTNLVDSFDESYLVTAFANCLFTGHILGNRLKPSDIQIMRNLDPQLATGEAEEDIVNTISSSLKFGVEGRNIVFSKRGYIGTAREDVVAGDLICVLFGCSVPVILRKLDADEQYAFMGEAYVHGLMDAEAIVMQIKGQLKERNFLLC</sequence>
<dbReference type="VEuPathDB" id="FungiDB:PV09_03594"/>
<dbReference type="OrthoDB" id="2157530at2759"/>
<name>A0A0D1YYF1_9PEZI</name>
<keyword evidence="3" id="KW-1185">Reference proteome</keyword>
<protein>
    <recommendedName>
        <fullName evidence="1">Heterokaryon incompatibility domain-containing protein</fullName>
    </recommendedName>
</protein>
<dbReference type="Proteomes" id="UP000053259">
    <property type="component" value="Unassembled WGS sequence"/>
</dbReference>
<evidence type="ECO:0000313" key="3">
    <source>
        <dbReference type="Proteomes" id="UP000053259"/>
    </source>
</evidence>
<dbReference type="PANTHER" id="PTHR24148">
    <property type="entry name" value="ANKYRIN REPEAT DOMAIN-CONTAINING PROTEIN 39 HOMOLOG-RELATED"/>
    <property type="match status" value="1"/>
</dbReference>
<accession>A0A0D1YYF1</accession>
<dbReference type="GeneID" id="27311567"/>
<organism evidence="2 3">
    <name type="scientific">Verruconis gallopava</name>
    <dbReference type="NCBI Taxonomy" id="253628"/>
    <lineage>
        <taxon>Eukaryota</taxon>
        <taxon>Fungi</taxon>
        <taxon>Dikarya</taxon>
        <taxon>Ascomycota</taxon>
        <taxon>Pezizomycotina</taxon>
        <taxon>Dothideomycetes</taxon>
        <taxon>Pleosporomycetidae</taxon>
        <taxon>Venturiales</taxon>
        <taxon>Sympoventuriaceae</taxon>
        <taxon>Verruconis</taxon>
    </lineage>
</organism>
<proteinExistence type="predicted"/>
<dbReference type="HOGENOM" id="CLU_004184_7_2_1"/>
<dbReference type="RefSeq" id="XP_016215606.1">
    <property type="nucleotide sequence ID" value="XM_016356813.1"/>
</dbReference>
<gene>
    <name evidence="2" type="ORF">PV09_03594</name>
</gene>
<dbReference type="PANTHER" id="PTHR24148:SF64">
    <property type="entry name" value="HETEROKARYON INCOMPATIBILITY DOMAIN-CONTAINING PROTEIN"/>
    <property type="match status" value="1"/>
</dbReference>
<reference evidence="2 3" key="1">
    <citation type="submission" date="2015-01" db="EMBL/GenBank/DDBJ databases">
        <title>The Genome Sequence of Ochroconis gallopava CBS43764.</title>
        <authorList>
            <consortium name="The Broad Institute Genomics Platform"/>
            <person name="Cuomo C."/>
            <person name="de Hoog S."/>
            <person name="Gorbushina A."/>
            <person name="Stielow B."/>
            <person name="Teixiera M."/>
            <person name="Abouelleil A."/>
            <person name="Chapman S.B."/>
            <person name="Priest M."/>
            <person name="Young S.K."/>
            <person name="Wortman J."/>
            <person name="Nusbaum C."/>
            <person name="Birren B."/>
        </authorList>
    </citation>
    <scope>NUCLEOTIDE SEQUENCE [LARGE SCALE GENOMIC DNA]</scope>
    <source>
        <strain evidence="2 3">CBS 43764</strain>
    </source>
</reference>
<dbReference type="InterPro" id="IPR010730">
    <property type="entry name" value="HET"/>
</dbReference>
<evidence type="ECO:0000259" key="1">
    <source>
        <dbReference type="Pfam" id="PF06985"/>
    </source>
</evidence>
<feature type="domain" description="Heterokaryon incompatibility" evidence="1">
    <location>
        <begin position="65"/>
        <end position="154"/>
    </location>
</feature>
<dbReference type="EMBL" id="KN847537">
    <property type="protein sequence ID" value="KIW05737.1"/>
    <property type="molecule type" value="Genomic_DNA"/>
</dbReference>
<dbReference type="InterPro" id="IPR052895">
    <property type="entry name" value="HetReg/Transcr_Mod"/>
</dbReference>
<evidence type="ECO:0000313" key="2">
    <source>
        <dbReference type="EMBL" id="KIW05737.1"/>
    </source>
</evidence>
<dbReference type="AlphaFoldDB" id="A0A0D1YYF1"/>
<dbReference type="InParanoid" id="A0A0D1YYF1"/>